<evidence type="ECO:0000313" key="3">
    <source>
        <dbReference type="Proteomes" id="UP001162031"/>
    </source>
</evidence>
<sequence length="356" mass="39322">MQSKTETVAVVEWLETNSSSAASSVPNRAATARARWTKKALSFGSTTSSTETERCTDLDQLDMAGVAADGVLALDGRTAGGYCGYVHVARAARRGRQTFVKLFCRLEELVCRFYTSADEAEQGARPVGRHVIIAVHRVHARNKTFAVTDYEDRTVLLHTCLGADFEHWYSTFAGMVRVTQVAKPRPGGGSTRRATAVPCKEATRLCGVLQNAYRLRALTAPMLPSWSGGTSHESDGLVVRKDAEDCERSYTVWLYVQAPRWHHLLQRRQRLRRYFVFAGTTVSCFSVNKEGKRAAFTCTVTACNYDREQDASVVEVECGHPQRKLRLSSSTNDAESAVAATAEYIQTALATRTDYA</sequence>
<accession>A0AAV0TKG8</accession>
<evidence type="ECO:0000313" key="2">
    <source>
        <dbReference type="EMBL" id="CAI5730895.1"/>
    </source>
</evidence>
<comment type="caution">
    <text evidence="1">The sequence shown here is derived from an EMBL/GenBank/DDBJ whole genome shotgun (WGS) entry which is preliminary data.</text>
</comment>
<dbReference type="Proteomes" id="UP001162031">
    <property type="component" value="Unassembled WGS sequence"/>
</dbReference>
<dbReference type="EMBL" id="CANTFL010001063">
    <property type="protein sequence ID" value="CAI5730895.1"/>
    <property type="molecule type" value="Genomic_DNA"/>
</dbReference>
<reference evidence="1" key="1">
    <citation type="submission" date="2022-12" db="EMBL/GenBank/DDBJ databases">
        <authorList>
            <person name="Webb A."/>
        </authorList>
    </citation>
    <scope>NUCLEOTIDE SEQUENCE</scope>
    <source>
        <strain evidence="1">Hp1</strain>
    </source>
</reference>
<protein>
    <recommendedName>
        <fullName evidence="4">PH domain-containing protein</fullName>
    </recommendedName>
</protein>
<proteinExistence type="predicted"/>
<evidence type="ECO:0000313" key="1">
    <source>
        <dbReference type="EMBL" id="CAI5723475.1"/>
    </source>
</evidence>
<keyword evidence="3" id="KW-1185">Reference proteome</keyword>
<name>A0AAV0TKG8_HYABA</name>
<dbReference type="EMBL" id="CANTFL010000480">
    <property type="protein sequence ID" value="CAI5723475.1"/>
    <property type="molecule type" value="Genomic_DNA"/>
</dbReference>
<gene>
    <name evidence="1" type="ORF">HBR001_LOCUS3127</name>
    <name evidence="2" type="ORF">HBR001_LOCUS5004</name>
</gene>
<dbReference type="AlphaFoldDB" id="A0AAV0TKG8"/>
<evidence type="ECO:0008006" key="4">
    <source>
        <dbReference type="Google" id="ProtNLM"/>
    </source>
</evidence>
<organism evidence="1 3">
    <name type="scientific">Hyaloperonospora brassicae</name>
    <name type="common">Brassica downy mildew</name>
    <name type="synonym">Peronospora brassicae</name>
    <dbReference type="NCBI Taxonomy" id="162125"/>
    <lineage>
        <taxon>Eukaryota</taxon>
        <taxon>Sar</taxon>
        <taxon>Stramenopiles</taxon>
        <taxon>Oomycota</taxon>
        <taxon>Peronosporomycetes</taxon>
        <taxon>Peronosporales</taxon>
        <taxon>Peronosporaceae</taxon>
        <taxon>Hyaloperonospora</taxon>
    </lineage>
</organism>